<dbReference type="PANTHER" id="PTHR34052">
    <property type="entry name" value="GLYCINE-RICH PROTEIN-LIKE"/>
    <property type="match status" value="1"/>
</dbReference>
<evidence type="ECO:0000313" key="2">
    <source>
        <dbReference type="Proteomes" id="UP000653305"/>
    </source>
</evidence>
<dbReference type="PANTHER" id="PTHR34052:SF1">
    <property type="entry name" value="OS06G0216700 PROTEIN"/>
    <property type="match status" value="1"/>
</dbReference>
<dbReference type="Proteomes" id="UP000653305">
    <property type="component" value="Unassembled WGS sequence"/>
</dbReference>
<reference evidence="1" key="1">
    <citation type="submission" date="2020-07" db="EMBL/GenBank/DDBJ databases">
        <title>Ethylene signaling mediates host invasion by parasitic plants.</title>
        <authorList>
            <person name="Yoshida S."/>
        </authorList>
    </citation>
    <scope>NUCLEOTIDE SEQUENCE</scope>
    <source>
        <strain evidence="1">Okayama</strain>
    </source>
</reference>
<dbReference type="AlphaFoldDB" id="A0A830BSY3"/>
<comment type="caution">
    <text evidence="1">The sequence shown here is derived from an EMBL/GenBank/DDBJ whole genome shotgun (WGS) entry which is preliminary data.</text>
</comment>
<name>A0A830BSY3_9LAMI</name>
<keyword evidence="2" id="KW-1185">Reference proteome</keyword>
<accession>A0A830BSY3</accession>
<gene>
    <name evidence="1" type="ORF">PHJA_000856000</name>
</gene>
<evidence type="ECO:0000313" key="1">
    <source>
        <dbReference type="EMBL" id="GFP87123.1"/>
    </source>
</evidence>
<dbReference type="EMBL" id="BMAC01000137">
    <property type="protein sequence ID" value="GFP87123.1"/>
    <property type="molecule type" value="Genomic_DNA"/>
</dbReference>
<protein>
    <submittedName>
        <fullName evidence="1">Uncharacterized protein</fullName>
    </submittedName>
</protein>
<proteinExistence type="predicted"/>
<sequence length="73" mass="8259">MLRDYPSYLNCSLEGATRLGDVYAGANEGFKLELKMRPFAQPYLLACGEKNGLHCNVGLMKFMVWPMWRPGSN</sequence>
<organism evidence="1 2">
    <name type="scientific">Phtheirospermum japonicum</name>
    <dbReference type="NCBI Taxonomy" id="374723"/>
    <lineage>
        <taxon>Eukaryota</taxon>
        <taxon>Viridiplantae</taxon>
        <taxon>Streptophyta</taxon>
        <taxon>Embryophyta</taxon>
        <taxon>Tracheophyta</taxon>
        <taxon>Spermatophyta</taxon>
        <taxon>Magnoliopsida</taxon>
        <taxon>eudicotyledons</taxon>
        <taxon>Gunneridae</taxon>
        <taxon>Pentapetalae</taxon>
        <taxon>asterids</taxon>
        <taxon>lamiids</taxon>
        <taxon>Lamiales</taxon>
        <taxon>Orobanchaceae</taxon>
        <taxon>Orobanchaceae incertae sedis</taxon>
        <taxon>Phtheirospermum</taxon>
    </lineage>
</organism>
<dbReference type="OrthoDB" id="1839683at2759"/>